<dbReference type="Proteomes" id="UP000631114">
    <property type="component" value="Unassembled WGS sequence"/>
</dbReference>
<feature type="domain" description="DUF4283" evidence="1">
    <location>
        <begin position="1"/>
        <end position="38"/>
    </location>
</feature>
<proteinExistence type="predicted"/>
<protein>
    <recommendedName>
        <fullName evidence="1">DUF4283 domain-containing protein</fullName>
    </recommendedName>
</protein>
<dbReference type="InterPro" id="IPR040256">
    <property type="entry name" value="At4g02000-like"/>
</dbReference>
<dbReference type="PANTHER" id="PTHR31286">
    <property type="entry name" value="GLYCINE-RICH CELL WALL STRUCTURAL PROTEIN 1.8-LIKE"/>
    <property type="match status" value="1"/>
</dbReference>
<accession>A0A835HFG9</accession>
<comment type="caution">
    <text evidence="2">The sequence shown here is derived from an EMBL/GenBank/DDBJ whole genome shotgun (WGS) entry which is preliminary data.</text>
</comment>
<dbReference type="AlphaFoldDB" id="A0A835HFG9"/>
<sequence length="134" mass="15353">MIRLTCEENLRNIWGGGPWKFGDQILRLSKWTPDFDPAVHRTSTVVVWVKFPKLGQQYWDYEILMSIARGLGNPVGVDKHTLNRDFGFFALVLVEIDPAKPIPGKILVEEGEGKSFFQEVEVDKLPKFCKSFAR</sequence>
<evidence type="ECO:0000313" key="2">
    <source>
        <dbReference type="EMBL" id="KAF9598176.1"/>
    </source>
</evidence>
<dbReference type="InterPro" id="IPR025558">
    <property type="entry name" value="DUF4283"/>
</dbReference>
<keyword evidence="3" id="KW-1185">Reference proteome</keyword>
<dbReference type="OrthoDB" id="1924068at2759"/>
<dbReference type="EMBL" id="JADFTS010000007">
    <property type="protein sequence ID" value="KAF9598176.1"/>
    <property type="molecule type" value="Genomic_DNA"/>
</dbReference>
<evidence type="ECO:0000259" key="1">
    <source>
        <dbReference type="Pfam" id="PF14111"/>
    </source>
</evidence>
<organism evidence="2 3">
    <name type="scientific">Coptis chinensis</name>
    <dbReference type="NCBI Taxonomy" id="261450"/>
    <lineage>
        <taxon>Eukaryota</taxon>
        <taxon>Viridiplantae</taxon>
        <taxon>Streptophyta</taxon>
        <taxon>Embryophyta</taxon>
        <taxon>Tracheophyta</taxon>
        <taxon>Spermatophyta</taxon>
        <taxon>Magnoliopsida</taxon>
        <taxon>Ranunculales</taxon>
        <taxon>Ranunculaceae</taxon>
        <taxon>Coptidoideae</taxon>
        <taxon>Coptis</taxon>
    </lineage>
</organism>
<name>A0A835HFG9_9MAGN</name>
<gene>
    <name evidence="2" type="ORF">IFM89_025793</name>
</gene>
<reference evidence="2 3" key="1">
    <citation type="submission" date="2020-10" db="EMBL/GenBank/DDBJ databases">
        <title>The Coptis chinensis genome and diversification of protoberbering-type alkaloids.</title>
        <authorList>
            <person name="Wang B."/>
            <person name="Shu S."/>
            <person name="Song C."/>
            <person name="Liu Y."/>
        </authorList>
    </citation>
    <scope>NUCLEOTIDE SEQUENCE [LARGE SCALE GENOMIC DNA]</scope>
    <source>
        <strain evidence="2">HL-2020</strain>
        <tissue evidence="2">Leaf</tissue>
    </source>
</reference>
<dbReference type="PANTHER" id="PTHR31286:SF60">
    <property type="entry name" value="PROTEIN, PUTATIVE-RELATED"/>
    <property type="match status" value="1"/>
</dbReference>
<evidence type="ECO:0000313" key="3">
    <source>
        <dbReference type="Proteomes" id="UP000631114"/>
    </source>
</evidence>
<dbReference type="Pfam" id="PF14111">
    <property type="entry name" value="DUF4283"/>
    <property type="match status" value="1"/>
</dbReference>